<sequence length="382" mass="39153">MKTCGALRSWGRVTWRSHGSTENSVHAKVVLAVGRGAMLDFAKAVACMVPLRGASPGRTGRAGLLRTEQFLLQTGGEMSREAATLLPGASLPLLLAPSHATVAATSGRCLLRDAPGKALVPLALAGPGPFGVGVGIQATQVLADVSLTRHQSARGRTAAVAHAMSIFVDGAAAAGGTIKEKQLVDDMMVGLGSSFSALRQPMDAEVDVLEAVLRAGVSAADADANARGELCVVHALASVLAGTRDVPFPLACRVLLPLVLRAWAEHSELCEPQVTSLSAIASALLGTPQLSAATAATALLRLADWIDGACSAGGLAPQLPTDAEECAASAAALLAMHTEEAPVAQQRPRPSWVEPEALTKIFRNALEEKGGALSGGDGWRLA</sequence>
<dbReference type="SUPFAM" id="SSF56796">
    <property type="entry name" value="Dehydroquinate synthase-like"/>
    <property type="match status" value="1"/>
</dbReference>
<gene>
    <name evidence="1" type="ORF">CCMP2556_LOCUS24683</name>
</gene>
<proteinExistence type="predicted"/>
<evidence type="ECO:0000313" key="2">
    <source>
        <dbReference type="Proteomes" id="UP001642484"/>
    </source>
</evidence>
<accession>A0ABP0M9Q8</accession>
<keyword evidence="2" id="KW-1185">Reference proteome</keyword>
<name>A0ABP0M9Q8_9DINO</name>
<evidence type="ECO:0000313" key="1">
    <source>
        <dbReference type="EMBL" id="CAK9047811.1"/>
    </source>
</evidence>
<dbReference type="Gene3D" id="1.20.1090.10">
    <property type="entry name" value="Dehydroquinate synthase-like - alpha domain"/>
    <property type="match status" value="1"/>
</dbReference>
<dbReference type="EMBL" id="CAXAMN010016291">
    <property type="protein sequence ID" value="CAK9047811.1"/>
    <property type="molecule type" value="Genomic_DNA"/>
</dbReference>
<comment type="caution">
    <text evidence="1">The sequence shown here is derived from an EMBL/GenBank/DDBJ whole genome shotgun (WGS) entry which is preliminary data.</text>
</comment>
<dbReference type="Proteomes" id="UP001642484">
    <property type="component" value="Unassembled WGS sequence"/>
</dbReference>
<protein>
    <submittedName>
        <fullName evidence="1">Uncharacterized protein</fullName>
    </submittedName>
</protein>
<organism evidence="1 2">
    <name type="scientific">Durusdinium trenchii</name>
    <dbReference type="NCBI Taxonomy" id="1381693"/>
    <lineage>
        <taxon>Eukaryota</taxon>
        <taxon>Sar</taxon>
        <taxon>Alveolata</taxon>
        <taxon>Dinophyceae</taxon>
        <taxon>Suessiales</taxon>
        <taxon>Symbiodiniaceae</taxon>
        <taxon>Durusdinium</taxon>
    </lineage>
</organism>
<reference evidence="1 2" key="1">
    <citation type="submission" date="2024-02" db="EMBL/GenBank/DDBJ databases">
        <authorList>
            <person name="Chen Y."/>
            <person name="Shah S."/>
            <person name="Dougan E. K."/>
            <person name="Thang M."/>
            <person name="Chan C."/>
        </authorList>
    </citation>
    <scope>NUCLEOTIDE SEQUENCE [LARGE SCALE GENOMIC DNA]</scope>
</reference>